<dbReference type="Pfam" id="PF00072">
    <property type="entry name" value="Response_reg"/>
    <property type="match status" value="1"/>
</dbReference>
<dbReference type="InterPro" id="IPR013767">
    <property type="entry name" value="PAS_fold"/>
</dbReference>
<dbReference type="RefSeq" id="WP_136843711.1">
    <property type="nucleotide sequence ID" value="NZ_SUPL01000005.1"/>
</dbReference>
<comment type="caution">
    <text evidence="17">The sequence shown here is derived from an EMBL/GenBank/DDBJ whole genome shotgun (WGS) entry which is preliminary data.</text>
</comment>
<dbReference type="Pfam" id="PF00512">
    <property type="entry name" value="HisKA"/>
    <property type="match status" value="1"/>
</dbReference>
<evidence type="ECO:0000256" key="8">
    <source>
        <dbReference type="ARBA" id="ARBA00022777"/>
    </source>
</evidence>
<keyword evidence="5 12" id="KW-0597">Phosphoprotein</keyword>
<dbReference type="GO" id="GO:0005524">
    <property type="term" value="F:ATP binding"/>
    <property type="evidence" value="ECO:0007669"/>
    <property type="project" value="UniProtKB-KW"/>
</dbReference>
<organism evidence="17 18">
    <name type="scientific">Pontimicrobium aquaticum</name>
    <dbReference type="NCBI Taxonomy" id="2565367"/>
    <lineage>
        <taxon>Bacteria</taxon>
        <taxon>Pseudomonadati</taxon>
        <taxon>Bacteroidota</taxon>
        <taxon>Flavobacteriia</taxon>
        <taxon>Flavobacteriales</taxon>
        <taxon>Flavobacteriaceae</taxon>
        <taxon>Pontimicrobium</taxon>
    </lineage>
</organism>
<protein>
    <recommendedName>
        <fullName evidence="3">histidine kinase</fullName>
        <ecNumber evidence="3">2.7.13.3</ecNumber>
    </recommendedName>
</protein>
<dbReference type="InterPro" id="IPR000700">
    <property type="entry name" value="PAS-assoc_C"/>
</dbReference>
<dbReference type="SUPFAM" id="SSF55785">
    <property type="entry name" value="PYP-like sensor domain (PAS domain)"/>
    <property type="match status" value="1"/>
</dbReference>
<name>A0A4V5LQK2_9FLAO</name>
<dbReference type="PANTHER" id="PTHR43047">
    <property type="entry name" value="TWO-COMPONENT HISTIDINE PROTEIN KINASE"/>
    <property type="match status" value="1"/>
</dbReference>
<evidence type="ECO:0000259" key="14">
    <source>
        <dbReference type="PROSITE" id="PS50110"/>
    </source>
</evidence>
<reference evidence="17 18" key="1">
    <citation type="submission" date="2019-04" db="EMBL/GenBank/DDBJ databases">
        <title>Lacinutrix sp. nov., isolated from marine water.</title>
        <authorList>
            <person name="Kim W."/>
        </authorList>
    </citation>
    <scope>NUCLEOTIDE SEQUENCE [LARGE SCALE GENOMIC DNA]</scope>
    <source>
        <strain evidence="17 18">CAU 1491</strain>
    </source>
</reference>
<dbReference type="InterPro" id="IPR004358">
    <property type="entry name" value="Sig_transdc_His_kin-like_C"/>
</dbReference>
<evidence type="ECO:0000256" key="9">
    <source>
        <dbReference type="ARBA" id="ARBA00022840"/>
    </source>
</evidence>
<evidence type="ECO:0000256" key="10">
    <source>
        <dbReference type="ARBA" id="ARBA00023012"/>
    </source>
</evidence>
<dbReference type="InterPro" id="IPR003018">
    <property type="entry name" value="GAF"/>
</dbReference>
<dbReference type="SMART" id="SM00388">
    <property type="entry name" value="HisKA"/>
    <property type="match status" value="1"/>
</dbReference>
<accession>A0A4V5LQK2</accession>
<dbReference type="Pfam" id="PF00989">
    <property type="entry name" value="PAS"/>
    <property type="match status" value="1"/>
</dbReference>
<feature type="domain" description="Response regulatory" evidence="14">
    <location>
        <begin position="557"/>
        <end position="672"/>
    </location>
</feature>
<keyword evidence="6" id="KW-0808">Transferase</keyword>
<evidence type="ECO:0000256" key="11">
    <source>
        <dbReference type="ARBA" id="ARBA00023136"/>
    </source>
</evidence>
<dbReference type="InterPro" id="IPR011006">
    <property type="entry name" value="CheY-like_superfamily"/>
</dbReference>
<evidence type="ECO:0000256" key="4">
    <source>
        <dbReference type="ARBA" id="ARBA00022475"/>
    </source>
</evidence>
<dbReference type="CDD" id="cd16922">
    <property type="entry name" value="HATPase_EvgS-ArcB-TorS-like"/>
    <property type="match status" value="1"/>
</dbReference>
<feature type="modified residue" description="4-aspartylphosphate" evidence="12">
    <location>
        <position position="607"/>
    </location>
</feature>
<proteinExistence type="predicted"/>
<keyword evidence="8" id="KW-0418">Kinase</keyword>
<dbReference type="InterPro" id="IPR003594">
    <property type="entry name" value="HATPase_dom"/>
</dbReference>
<dbReference type="EMBL" id="SUPL01000005">
    <property type="protein sequence ID" value="TJY34669.1"/>
    <property type="molecule type" value="Genomic_DNA"/>
</dbReference>
<evidence type="ECO:0000256" key="6">
    <source>
        <dbReference type="ARBA" id="ARBA00022679"/>
    </source>
</evidence>
<dbReference type="OrthoDB" id="9816309at2"/>
<dbReference type="InterPro" id="IPR005467">
    <property type="entry name" value="His_kinase_dom"/>
</dbReference>
<dbReference type="FunFam" id="3.30.565.10:FF:000023">
    <property type="entry name" value="PAS domain-containing sensor histidine kinase"/>
    <property type="match status" value="1"/>
</dbReference>
<dbReference type="Pfam" id="PF01590">
    <property type="entry name" value="GAF"/>
    <property type="match status" value="1"/>
</dbReference>
<dbReference type="PROSITE" id="PS50109">
    <property type="entry name" value="HIS_KIN"/>
    <property type="match status" value="1"/>
</dbReference>
<keyword evidence="4" id="KW-1003">Cell membrane</keyword>
<dbReference type="InterPro" id="IPR001789">
    <property type="entry name" value="Sig_transdc_resp-reg_receiver"/>
</dbReference>
<dbReference type="NCBIfam" id="TIGR00229">
    <property type="entry name" value="sensory_box"/>
    <property type="match status" value="1"/>
</dbReference>
<evidence type="ECO:0000259" key="13">
    <source>
        <dbReference type="PROSITE" id="PS50109"/>
    </source>
</evidence>
<dbReference type="Gene3D" id="3.40.50.2300">
    <property type="match status" value="1"/>
</dbReference>
<dbReference type="Gene3D" id="3.30.450.20">
    <property type="entry name" value="PAS domain"/>
    <property type="match status" value="1"/>
</dbReference>
<dbReference type="PROSITE" id="PS50113">
    <property type="entry name" value="PAC"/>
    <property type="match status" value="1"/>
</dbReference>
<dbReference type="PANTHER" id="PTHR43047:SF64">
    <property type="entry name" value="HISTIDINE KINASE CONTAINING CHEY-HOMOLOGOUS RECEIVER DOMAIN AND PAS DOMAIN-RELATED"/>
    <property type="match status" value="1"/>
</dbReference>
<evidence type="ECO:0000259" key="16">
    <source>
        <dbReference type="PROSITE" id="PS50113"/>
    </source>
</evidence>
<dbReference type="SMART" id="SM00448">
    <property type="entry name" value="REC"/>
    <property type="match status" value="1"/>
</dbReference>
<dbReference type="SUPFAM" id="SSF47384">
    <property type="entry name" value="Homodimeric domain of signal transducing histidine kinase"/>
    <property type="match status" value="1"/>
</dbReference>
<evidence type="ECO:0000256" key="1">
    <source>
        <dbReference type="ARBA" id="ARBA00000085"/>
    </source>
</evidence>
<dbReference type="SMART" id="SM00091">
    <property type="entry name" value="PAS"/>
    <property type="match status" value="1"/>
</dbReference>
<keyword evidence="10" id="KW-0902">Two-component regulatory system</keyword>
<dbReference type="AlphaFoldDB" id="A0A4V5LQK2"/>
<dbReference type="InterPro" id="IPR036890">
    <property type="entry name" value="HATPase_C_sf"/>
</dbReference>
<dbReference type="Proteomes" id="UP000307657">
    <property type="component" value="Unassembled WGS sequence"/>
</dbReference>
<comment type="catalytic activity">
    <reaction evidence="1">
        <text>ATP + protein L-histidine = ADP + protein N-phospho-L-histidine.</text>
        <dbReference type="EC" id="2.7.13.3"/>
    </reaction>
</comment>
<keyword evidence="9" id="KW-0067">ATP-binding</keyword>
<dbReference type="Pfam" id="PF02518">
    <property type="entry name" value="HATPase_c"/>
    <property type="match status" value="1"/>
</dbReference>
<keyword evidence="7" id="KW-0547">Nucleotide-binding</keyword>
<dbReference type="InterPro" id="IPR000014">
    <property type="entry name" value="PAS"/>
</dbReference>
<dbReference type="SUPFAM" id="SSF55781">
    <property type="entry name" value="GAF domain-like"/>
    <property type="match status" value="1"/>
</dbReference>
<evidence type="ECO:0000256" key="2">
    <source>
        <dbReference type="ARBA" id="ARBA00004236"/>
    </source>
</evidence>
<feature type="domain" description="Histidine kinase" evidence="13">
    <location>
        <begin position="315"/>
        <end position="533"/>
    </location>
</feature>
<comment type="subcellular location">
    <subcellularLocation>
        <location evidence="2">Cell membrane</location>
    </subcellularLocation>
</comment>
<evidence type="ECO:0000256" key="5">
    <source>
        <dbReference type="ARBA" id="ARBA00022553"/>
    </source>
</evidence>
<evidence type="ECO:0000256" key="3">
    <source>
        <dbReference type="ARBA" id="ARBA00012438"/>
    </source>
</evidence>
<dbReference type="InterPro" id="IPR003661">
    <property type="entry name" value="HisK_dim/P_dom"/>
</dbReference>
<dbReference type="GO" id="GO:0005886">
    <property type="term" value="C:plasma membrane"/>
    <property type="evidence" value="ECO:0007669"/>
    <property type="project" value="UniProtKB-SubCell"/>
</dbReference>
<dbReference type="EC" id="2.7.13.3" evidence="3"/>
<evidence type="ECO:0000259" key="15">
    <source>
        <dbReference type="PROSITE" id="PS50112"/>
    </source>
</evidence>
<dbReference type="CDD" id="cd17546">
    <property type="entry name" value="REC_hyHK_CKI1_RcsC-like"/>
    <property type="match status" value="1"/>
</dbReference>
<dbReference type="InterPro" id="IPR029016">
    <property type="entry name" value="GAF-like_dom_sf"/>
</dbReference>
<dbReference type="SMART" id="SM00387">
    <property type="entry name" value="HATPase_c"/>
    <property type="match status" value="1"/>
</dbReference>
<keyword evidence="18" id="KW-1185">Reference proteome</keyword>
<dbReference type="InterPro" id="IPR036097">
    <property type="entry name" value="HisK_dim/P_sf"/>
</dbReference>
<dbReference type="GO" id="GO:0000155">
    <property type="term" value="F:phosphorelay sensor kinase activity"/>
    <property type="evidence" value="ECO:0007669"/>
    <property type="project" value="InterPro"/>
</dbReference>
<gene>
    <name evidence="17" type="ORF">E5167_10180</name>
</gene>
<dbReference type="SMART" id="SM00086">
    <property type="entry name" value="PAC"/>
    <property type="match status" value="1"/>
</dbReference>
<keyword evidence="11" id="KW-0472">Membrane</keyword>
<dbReference type="SUPFAM" id="SSF55874">
    <property type="entry name" value="ATPase domain of HSP90 chaperone/DNA topoisomerase II/histidine kinase"/>
    <property type="match status" value="1"/>
</dbReference>
<evidence type="ECO:0000256" key="12">
    <source>
        <dbReference type="PROSITE-ProRule" id="PRU00169"/>
    </source>
</evidence>
<dbReference type="InterPro" id="IPR001610">
    <property type="entry name" value="PAC"/>
</dbReference>
<dbReference type="CDD" id="cd00130">
    <property type="entry name" value="PAS"/>
    <property type="match status" value="1"/>
</dbReference>
<dbReference type="PROSITE" id="PS50112">
    <property type="entry name" value="PAS"/>
    <property type="match status" value="1"/>
</dbReference>
<evidence type="ECO:0000313" key="18">
    <source>
        <dbReference type="Proteomes" id="UP000307657"/>
    </source>
</evidence>
<feature type="domain" description="PAS" evidence="15">
    <location>
        <begin position="16"/>
        <end position="57"/>
    </location>
</feature>
<feature type="domain" description="PAC" evidence="16">
    <location>
        <begin position="87"/>
        <end position="139"/>
    </location>
</feature>
<dbReference type="SMART" id="SM00065">
    <property type="entry name" value="GAF"/>
    <property type="match status" value="1"/>
</dbReference>
<sequence length="680" mass="77828">MPNNLTYKTNKLSPILKSIFQDSSDAVIGLNKNEEIVYINDAFNEVYGYQLEEVLGKHISRMLVKHVDVNFNKTKSTYFKSLLQPNTLTECVIKSKDGRIVETESSHDIVYDQSGDVLGYFCLLRNISKRKQLESINNFMLNIVNIFQTEVSVKDIPNLIKEELGQVFDAKHFFVAFLDKERDTLDLSNNTNNQNNEGLLYTIQKSLARIVFSKGEVEIFSEEDLYHEGLINFVEESQRSWFGIPLKFYGKIIGAFVIQNDYDENVKSKHDLEFLKVISNQLSFSFEQNRLHEELREALKKAKESDMLKTAFLANISHEIRTPMNQINAIYNVLINKGASKVKQVKQIDVLNKSCKRLLTTIENIVTISTIECEQIKTNFSAFKINDLLKELHNDFSFELNNEKTKILLKCNVLKEDVVINSDREKLLKVFQNLLSNAIKFTQKGSIEFGCNIKGFELEFYVKDTGVGIPKHKQNVIFERFKQAHGGGENIYDGTGLGLTIAKRFIETLGGDIEVKSEFGLGSTFCFKIPYMSSESINTSIVLEKTDNKRSKKSKLKILIVEDDKIWQRILRKFLTKISSEIILADNGIQAIKLCEKNHDIDLVLMDVGLPLLDGYSATKEIRKFNKEVIIIAQTAFCFSGDKLKAKESGCNDYIPKPIKQDILFHLISKYYIKVKDTLL</sequence>
<dbReference type="PROSITE" id="PS50110">
    <property type="entry name" value="RESPONSE_REGULATORY"/>
    <property type="match status" value="1"/>
</dbReference>
<dbReference type="Gene3D" id="3.30.565.10">
    <property type="entry name" value="Histidine kinase-like ATPase, C-terminal domain"/>
    <property type="match status" value="1"/>
</dbReference>
<dbReference type="Gene3D" id="3.30.450.40">
    <property type="match status" value="1"/>
</dbReference>
<evidence type="ECO:0000313" key="17">
    <source>
        <dbReference type="EMBL" id="TJY34669.1"/>
    </source>
</evidence>
<dbReference type="InterPro" id="IPR035965">
    <property type="entry name" value="PAS-like_dom_sf"/>
</dbReference>
<dbReference type="SUPFAM" id="SSF52172">
    <property type="entry name" value="CheY-like"/>
    <property type="match status" value="1"/>
</dbReference>
<dbReference type="PRINTS" id="PR00344">
    <property type="entry name" value="BCTRLSENSOR"/>
</dbReference>
<dbReference type="GO" id="GO:0006355">
    <property type="term" value="P:regulation of DNA-templated transcription"/>
    <property type="evidence" value="ECO:0007669"/>
    <property type="project" value="InterPro"/>
</dbReference>
<dbReference type="CDD" id="cd00082">
    <property type="entry name" value="HisKA"/>
    <property type="match status" value="1"/>
</dbReference>
<dbReference type="Gene3D" id="1.10.287.130">
    <property type="match status" value="1"/>
</dbReference>
<evidence type="ECO:0000256" key="7">
    <source>
        <dbReference type="ARBA" id="ARBA00022741"/>
    </source>
</evidence>